<evidence type="ECO:0000256" key="8">
    <source>
        <dbReference type="ARBA" id="ARBA00023136"/>
    </source>
</evidence>
<dbReference type="EC" id="2.4.1.-" evidence="10"/>
<keyword evidence="14" id="KW-1185">Reference proteome</keyword>
<dbReference type="Pfam" id="PF16192">
    <property type="entry name" value="PMT_4TMC"/>
    <property type="match status" value="1"/>
</dbReference>
<dbReference type="UniPathway" id="UPA00378"/>
<comment type="function">
    <text evidence="10">Protein O-mannosyltransferase that catalyzes the transfer of a single mannose residue from a polyprenol phospho-mannosyl lipidic donor to the hydroxyl group of selected serine and threonine residues in acceptor proteins.</text>
</comment>
<sequence>MKPVAHIVEETKPRVRTETLNIPEPTRFQWTGTDTVQMIVIMVLAFVSRFIKLGDATDNGTPVFDEKHYVPQAWDIVTSTDNPVTGGIESNPAYGLVVHPPLAKQLLAMGEMVFGYSPLGWRVMTALFSTITVLLIVAIARRLSHSPAVAAFAGILALSDGVILVAGRFGMLDIFLTGFVVAATYCFIRDHQQMRQRMYRAYIDGHVYVSKYGPRFGFRWWRFSAGVFLGLALSVKWSGLYYMAFYGVMTVLLDYLLRRQYKVAKPLLGTLLRDSLPAFASVVILPVALYAWSWRAWFAGETSVYRHAKENGTLTDEKWYYNLPDSVANWFYYHDSVLKFHASLTSSSGHSHPWDSKPWSWLVASRPVLYYSQTGESCEGMDNCRRMIYLFGAPAIWWLTVPVVLWALWRLIIHKDRRFFVPLVGFAASFVPWLIAYDRQMYFFYAIPLVPFTIVMLALTLGLIANSQATFRIPGIKEPLTLGKSIVIGYLALVIIGFFYFSPIYYGTLMTEEHYNSIMWLRSWR</sequence>
<evidence type="ECO:0000256" key="6">
    <source>
        <dbReference type="ARBA" id="ARBA00022692"/>
    </source>
</evidence>
<feature type="transmembrane region" description="Helical" evidence="10">
    <location>
        <begin position="278"/>
        <end position="297"/>
    </location>
</feature>
<dbReference type="GO" id="GO:0012505">
    <property type="term" value="C:endomembrane system"/>
    <property type="evidence" value="ECO:0007669"/>
    <property type="project" value="UniProtKB-SubCell"/>
</dbReference>
<evidence type="ECO:0000259" key="11">
    <source>
        <dbReference type="Pfam" id="PF02366"/>
    </source>
</evidence>
<evidence type="ECO:0000256" key="4">
    <source>
        <dbReference type="ARBA" id="ARBA00022676"/>
    </source>
</evidence>
<dbReference type="InterPro" id="IPR003342">
    <property type="entry name" value="ArnT-like_N"/>
</dbReference>
<feature type="transmembrane region" description="Helical" evidence="10">
    <location>
        <begin position="442"/>
        <end position="465"/>
    </location>
</feature>
<organism evidence="13 14">
    <name type="scientific">Corynebacterium kalinowskii</name>
    <dbReference type="NCBI Taxonomy" id="2675216"/>
    <lineage>
        <taxon>Bacteria</taxon>
        <taxon>Bacillati</taxon>
        <taxon>Actinomycetota</taxon>
        <taxon>Actinomycetes</taxon>
        <taxon>Mycobacteriales</taxon>
        <taxon>Corynebacteriaceae</taxon>
        <taxon>Corynebacterium</taxon>
    </lineage>
</organism>
<keyword evidence="6 10" id="KW-0812">Transmembrane</keyword>
<protein>
    <recommendedName>
        <fullName evidence="9 10">Polyprenol-phosphate-mannose--protein mannosyltransferase</fullName>
        <ecNumber evidence="10">2.4.1.-</ecNumber>
    </recommendedName>
</protein>
<keyword evidence="10" id="KW-1003">Cell membrane</keyword>
<dbReference type="InterPro" id="IPR032421">
    <property type="entry name" value="PMT_4TMC"/>
</dbReference>
<evidence type="ECO:0000256" key="7">
    <source>
        <dbReference type="ARBA" id="ARBA00022989"/>
    </source>
</evidence>
<reference evidence="14" key="1">
    <citation type="submission" date="2019-11" db="EMBL/GenBank/DDBJ databases">
        <title>Complete genome sequence of Corynebacterium kalinowskii 1959, a novel Corynebacterium species isolated from soil of a small paddock in Vilsendorf, Germany.</title>
        <authorList>
            <person name="Schaffert L."/>
            <person name="Ruwe M."/>
            <person name="Milse J."/>
            <person name="Hanuschka K."/>
            <person name="Ortseifen V."/>
            <person name="Droste J."/>
            <person name="Brandt D."/>
            <person name="Schlueter L."/>
            <person name="Kutter Y."/>
            <person name="Vinke S."/>
            <person name="Viehoefer P."/>
            <person name="Jacob L."/>
            <person name="Luebke N.-C."/>
            <person name="Schulte-Berndt E."/>
            <person name="Hain C."/>
            <person name="Linder M."/>
            <person name="Schmidt P."/>
            <person name="Wollenschlaeger L."/>
            <person name="Luttermann T."/>
            <person name="Thieme E."/>
            <person name="Hassa J."/>
            <person name="Haak M."/>
            <person name="Wittchen M."/>
            <person name="Mentz A."/>
            <person name="Persicke M."/>
            <person name="Busche T."/>
            <person name="Ruckert C."/>
        </authorList>
    </citation>
    <scope>NUCLEOTIDE SEQUENCE [LARGE SCALE GENOMIC DNA]</scope>
    <source>
        <strain evidence="14">1959</strain>
    </source>
</reference>
<keyword evidence="8 10" id="KW-0472">Membrane</keyword>
<feature type="transmembrane region" description="Helical" evidence="10">
    <location>
        <begin position="395"/>
        <end position="412"/>
    </location>
</feature>
<dbReference type="InterPro" id="IPR027005">
    <property type="entry name" value="PMT-like"/>
</dbReference>
<dbReference type="GO" id="GO:0004169">
    <property type="term" value="F:dolichyl-phosphate-mannose-protein mannosyltransferase activity"/>
    <property type="evidence" value="ECO:0007669"/>
    <property type="project" value="UniProtKB-UniRule"/>
</dbReference>
<keyword evidence="7 10" id="KW-1133">Transmembrane helix</keyword>
<feature type="domain" description="ArnT-like N-terminal" evidence="11">
    <location>
        <begin position="116"/>
        <end position="290"/>
    </location>
</feature>
<comment type="pathway">
    <text evidence="2 10">Protein modification; protein glycosylation.</text>
</comment>
<accession>A0A6B8VRM6</accession>
<evidence type="ECO:0000313" key="14">
    <source>
        <dbReference type="Proteomes" id="UP000427071"/>
    </source>
</evidence>
<evidence type="ECO:0000256" key="3">
    <source>
        <dbReference type="ARBA" id="ARBA00007222"/>
    </source>
</evidence>
<feature type="transmembrane region" description="Helical" evidence="10">
    <location>
        <begin position="119"/>
        <end position="140"/>
    </location>
</feature>
<name>A0A6B8VRM6_9CORY</name>
<feature type="transmembrane region" description="Helical" evidence="10">
    <location>
        <begin position="147"/>
        <end position="165"/>
    </location>
</feature>
<evidence type="ECO:0000256" key="9">
    <source>
        <dbReference type="ARBA" id="ARBA00093617"/>
    </source>
</evidence>
<dbReference type="Pfam" id="PF02366">
    <property type="entry name" value="PMT"/>
    <property type="match status" value="1"/>
</dbReference>
<feature type="transmembrane region" description="Helical" evidence="10">
    <location>
        <begin position="486"/>
        <end position="506"/>
    </location>
</feature>
<dbReference type="PANTHER" id="PTHR10050">
    <property type="entry name" value="DOLICHYL-PHOSPHATE-MANNOSE--PROTEIN MANNOSYLTRANSFERASE"/>
    <property type="match status" value="1"/>
</dbReference>
<dbReference type="GO" id="GO:0005886">
    <property type="term" value="C:plasma membrane"/>
    <property type="evidence" value="ECO:0007669"/>
    <property type="project" value="UniProtKB-SubCell"/>
</dbReference>
<dbReference type="PANTHER" id="PTHR10050:SF46">
    <property type="entry name" value="PROTEIN O-MANNOSYL-TRANSFERASE 2"/>
    <property type="match status" value="1"/>
</dbReference>
<comment type="subcellular location">
    <subcellularLocation>
        <location evidence="10">Cell membrane</location>
    </subcellularLocation>
    <subcellularLocation>
        <location evidence="1">Endomembrane system</location>
        <topology evidence="1">Multi-pass membrane protein</topology>
    </subcellularLocation>
</comment>
<evidence type="ECO:0000256" key="2">
    <source>
        <dbReference type="ARBA" id="ARBA00004922"/>
    </source>
</evidence>
<evidence type="ECO:0000256" key="10">
    <source>
        <dbReference type="RuleBase" id="RU367007"/>
    </source>
</evidence>
<feature type="domain" description="Protein O-mannosyl-transferase C-terminal four TM" evidence="12">
    <location>
        <begin position="328"/>
        <end position="524"/>
    </location>
</feature>
<dbReference type="EMBL" id="CP046452">
    <property type="protein sequence ID" value="QGU02521.1"/>
    <property type="molecule type" value="Genomic_DNA"/>
</dbReference>
<proteinExistence type="inferred from homology"/>
<feature type="transmembrane region" description="Helical" evidence="10">
    <location>
        <begin position="419"/>
        <end position="436"/>
    </location>
</feature>
<evidence type="ECO:0000256" key="1">
    <source>
        <dbReference type="ARBA" id="ARBA00004127"/>
    </source>
</evidence>
<evidence type="ECO:0000256" key="5">
    <source>
        <dbReference type="ARBA" id="ARBA00022679"/>
    </source>
</evidence>
<feature type="transmembrane region" description="Helical" evidence="10">
    <location>
        <begin position="171"/>
        <end position="188"/>
    </location>
</feature>
<evidence type="ECO:0000259" key="12">
    <source>
        <dbReference type="Pfam" id="PF16192"/>
    </source>
</evidence>
<evidence type="ECO:0000313" key="13">
    <source>
        <dbReference type="EMBL" id="QGU02521.1"/>
    </source>
</evidence>
<comment type="similarity">
    <text evidence="3 10">Belongs to the glycosyltransferase 39 family.</text>
</comment>
<gene>
    <name evidence="13" type="primary">pmt</name>
    <name evidence="13" type="ORF">CKALI_08305</name>
</gene>
<keyword evidence="4 10" id="KW-0328">Glycosyltransferase</keyword>
<dbReference type="AlphaFoldDB" id="A0A6B8VRM6"/>
<dbReference type="RefSeq" id="WP_156192844.1">
    <property type="nucleotide sequence ID" value="NZ_CP046452.1"/>
</dbReference>
<dbReference type="KEGG" id="ckw:CKALI_08305"/>
<keyword evidence="5 10" id="KW-0808">Transferase</keyword>
<dbReference type="Proteomes" id="UP000427071">
    <property type="component" value="Chromosome"/>
</dbReference>